<feature type="domain" description="CCHC-type" evidence="14">
    <location>
        <begin position="833"/>
        <end position="848"/>
    </location>
</feature>
<dbReference type="FunFam" id="3.40.50.140:FF:000005">
    <property type="entry name" value="DNA topoisomerase"/>
    <property type="match status" value="1"/>
</dbReference>
<dbReference type="GO" id="GO:0003677">
    <property type="term" value="F:DNA binding"/>
    <property type="evidence" value="ECO:0007669"/>
    <property type="project" value="UniProtKB-KW"/>
</dbReference>
<evidence type="ECO:0000256" key="10">
    <source>
        <dbReference type="ARBA" id="ARBA00023235"/>
    </source>
</evidence>
<dbReference type="InterPro" id="IPR013826">
    <property type="entry name" value="Topo_IA_cen_sub3"/>
</dbReference>
<dbReference type="Gene3D" id="4.10.60.10">
    <property type="entry name" value="Zinc finger, CCHC-type"/>
    <property type="match status" value="1"/>
</dbReference>
<evidence type="ECO:0000256" key="13">
    <source>
        <dbReference type="SAM" id="MobiDB-lite"/>
    </source>
</evidence>
<dbReference type="Gene3D" id="3.40.50.140">
    <property type="match status" value="1"/>
</dbReference>
<dbReference type="GO" id="GO:0008270">
    <property type="term" value="F:zinc ion binding"/>
    <property type="evidence" value="ECO:0007669"/>
    <property type="project" value="UniProtKB-KW"/>
</dbReference>
<dbReference type="InterPro" id="IPR003601">
    <property type="entry name" value="Topo_IA_2"/>
</dbReference>
<evidence type="ECO:0000256" key="12">
    <source>
        <dbReference type="RuleBase" id="RU362092"/>
    </source>
</evidence>
<keyword evidence="7" id="KW-0862">Zinc</keyword>
<dbReference type="PROSITE" id="PS51999">
    <property type="entry name" value="ZF_GRF"/>
    <property type="match status" value="1"/>
</dbReference>
<dbReference type="Pfam" id="PF01751">
    <property type="entry name" value="Toprim"/>
    <property type="match status" value="1"/>
</dbReference>
<comment type="catalytic activity">
    <reaction evidence="1 12">
        <text>ATP-independent breakage of single-stranded DNA, followed by passage and rejoining.</text>
        <dbReference type="EC" id="5.6.2.1"/>
    </reaction>
</comment>
<evidence type="ECO:0000256" key="5">
    <source>
        <dbReference type="ARBA" id="ARBA00022723"/>
    </source>
</evidence>
<keyword evidence="5" id="KW-0479">Metal-binding</keyword>
<dbReference type="EC" id="5.6.2.1" evidence="3 12"/>
<dbReference type="InterPro" id="IPR023405">
    <property type="entry name" value="Topo_IA_core_domain"/>
</dbReference>
<reference evidence="20 21" key="1">
    <citation type="submission" date="2019-03" db="EMBL/GenBank/DDBJ databases">
        <title>Sequencing 25 genomes of Wallemia mellicola.</title>
        <authorList>
            <person name="Gostincar C."/>
        </authorList>
    </citation>
    <scope>NUCLEOTIDE SEQUENCE [LARGE SCALE GENOMIC DNA]</scope>
    <source>
        <strain evidence="19 21">EXF-757</strain>
        <strain evidence="18 20">EXF-8738</strain>
    </source>
</reference>
<evidence type="ECO:0000313" key="21">
    <source>
        <dbReference type="Proteomes" id="UP000310708"/>
    </source>
</evidence>
<dbReference type="PANTHER" id="PTHR11390">
    <property type="entry name" value="PROKARYOTIC DNA TOPOISOMERASE"/>
    <property type="match status" value="1"/>
</dbReference>
<dbReference type="Gene3D" id="2.70.20.10">
    <property type="entry name" value="Topoisomerase I, domain 3"/>
    <property type="match status" value="1"/>
</dbReference>
<dbReference type="Pfam" id="PF06839">
    <property type="entry name" value="Zn_ribbon_GRF"/>
    <property type="match status" value="1"/>
</dbReference>
<organism evidence="18 20">
    <name type="scientific">Wallemia mellicola</name>
    <dbReference type="NCBI Taxonomy" id="1708541"/>
    <lineage>
        <taxon>Eukaryota</taxon>
        <taxon>Fungi</taxon>
        <taxon>Dikarya</taxon>
        <taxon>Basidiomycota</taxon>
        <taxon>Wallemiomycotina</taxon>
        <taxon>Wallemiomycetes</taxon>
        <taxon>Wallemiales</taxon>
        <taxon>Wallemiaceae</taxon>
        <taxon>Wallemia</taxon>
    </lineage>
</organism>
<dbReference type="PRINTS" id="PR00417">
    <property type="entry name" value="PRTPISMRASEI"/>
</dbReference>
<feature type="region of interest" description="Disordered" evidence="13">
    <location>
        <begin position="624"/>
        <end position="688"/>
    </location>
</feature>
<dbReference type="Pfam" id="PF01131">
    <property type="entry name" value="Topoisom_bac"/>
    <property type="match status" value="1"/>
</dbReference>
<dbReference type="CDD" id="cd00186">
    <property type="entry name" value="TOP1Ac"/>
    <property type="match status" value="1"/>
</dbReference>
<dbReference type="InterPro" id="IPR013497">
    <property type="entry name" value="Topo_IA_cen"/>
</dbReference>
<evidence type="ECO:0000259" key="17">
    <source>
        <dbReference type="PROSITE" id="PS52039"/>
    </source>
</evidence>
<comment type="caution">
    <text evidence="18">The sequence shown here is derived from an EMBL/GenBank/DDBJ whole genome shotgun (WGS) entry which is preliminary data.</text>
</comment>
<evidence type="ECO:0000313" key="18">
    <source>
        <dbReference type="EMBL" id="TIC34249.1"/>
    </source>
</evidence>
<name>A0A4T0M8J8_9BASI</name>
<dbReference type="InterPro" id="IPR036875">
    <property type="entry name" value="Znf_CCHC_sf"/>
</dbReference>
<feature type="region of interest" description="Disordered" evidence="13">
    <location>
        <begin position="375"/>
        <end position="401"/>
    </location>
</feature>
<dbReference type="SMART" id="SM00343">
    <property type="entry name" value="ZnF_C2HC"/>
    <property type="match status" value="2"/>
</dbReference>
<dbReference type="InterPro" id="IPR023406">
    <property type="entry name" value="Topo_IA_AS"/>
</dbReference>
<keyword evidence="10 12" id="KW-0413">Isomerase</keyword>
<dbReference type="SMART" id="SM00436">
    <property type="entry name" value="TOP1Bc"/>
    <property type="match status" value="1"/>
</dbReference>
<dbReference type="PROSITE" id="PS00396">
    <property type="entry name" value="TOPO_IA_1"/>
    <property type="match status" value="1"/>
</dbReference>
<feature type="compositionally biased region" description="Basic and acidic residues" evidence="13">
    <location>
        <begin position="376"/>
        <end position="390"/>
    </location>
</feature>
<feature type="domain" description="Toprim" evidence="15">
    <location>
        <begin position="4"/>
        <end position="151"/>
    </location>
</feature>
<dbReference type="GO" id="GO:0003917">
    <property type="term" value="F:DNA topoisomerase type I (single strand cut, ATP-independent) activity"/>
    <property type="evidence" value="ECO:0007669"/>
    <property type="project" value="UniProtKB-EC"/>
</dbReference>
<dbReference type="InterPro" id="IPR013824">
    <property type="entry name" value="Topo_IA_cen_sub1"/>
</dbReference>
<dbReference type="InterPro" id="IPR001878">
    <property type="entry name" value="Znf_CCHC"/>
</dbReference>
<dbReference type="GO" id="GO:0006310">
    <property type="term" value="P:DNA recombination"/>
    <property type="evidence" value="ECO:0007669"/>
    <property type="project" value="TreeGrafter"/>
</dbReference>
<dbReference type="SMART" id="SM00493">
    <property type="entry name" value="TOPRIM"/>
    <property type="match status" value="1"/>
</dbReference>
<evidence type="ECO:0000259" key="16">
    <source>
        <dbReference type="PROSITE" id="PS51999"/>
    </source>
</evidence>
<dbReference type="PROSITE" id="PS50158">
    <property type="entry name" value="ZF_CCHC"/>
    <property type="match status" value="1"/>
</dbReference>
<evidence type="ECO:0000256" key="2">
    <source>
        <dbReference type="ARBA" id="ARBA00009446"/>
    </source>
</evidence>
<accession>A0A4T0M8J8</accession>
<feature type="compositionally biased region" description="Gly residues" evidence="13">
    <location>
        <begin position="641"/>
        <end position="652"/>
    </location>
</feature>
<dbReference type="Gene3D" id="1.10.290.10">
    <property type="entry name" value="Topoisomerase I, domain 4"/>
    <property type="match status" value="1"/>
</dbReference>
<dbReference type="PANTHER" id="PTHR11390:SF21">
    <property type="entry name" value="DNA TOPOISOMERASE 3-ALPHA"/>
    <property type="match status" value="1"/>
</dbReference>
<protein>
    <recommendedName>
        <fullName evidence="3 12">DNA topoisomerase</fullName>
        <ecNumber evidence="3 12">5.6.2.1</ecNumber>
    </recommendedName>
</protein>
<feature type="domain" description="Topo IA-type catalytic" evidence="17">
    <location>
        <begin position="169"/>
        <end position="598"/>
    </location>
</feature>
<dbReference type="SUPFAM" id="SSF56712">
    <property type="entry name" value="Prokaryotic type I DNA topoisomerase"/>
    <property type="match status" value="1"/>
</dbReference>
<gene>
    <name evidence="19" type="ORF">E3Q01_00655</name>
    <name evidence="18" type="ORF">E3Q10_00357</name>
</gene>
<evidence type="ECO:0000259" key="15">
    <source>
        <dbReference type="PROSITE" id="PS50880"/>
    </source>
</evidence>
<dbReference type="FunFam" id="1.10.290.10:FF:000001">
    <property type="entry name" value="DNA topoisomerase"/>
    <property type="match status" value="1"/>
</dbReference>
<comment type="function">
    <text evidence="12">Introduces a single-strand break via transesterification at a target site in duplex DNA. Releases the supercoiling and torsional tension of DNA introduced during the DNA replication and transcription by transiently cleaving and rejoining one strand of the DNA duplex. The scissile phosphodiester is attacked by the catalytic tyrosine of the enzyme, resulting in the formation of a DNA-(5'-phosphotyrosyl)-enzyme intermediate and the expulsion of a 3'-OH DNA strand.</text>
</comment>
<dbReference type="InterPro" id="IPR034144">
    <property type="entry name" value="TOPRIM_TopoIII"/>
</dbReference>
<dbReference type="SMART" id="SM00437">
    <property type="entry name" value="TOP1Ac"/>
    <property type="match status" value="1"/>
</dbReference>
<dbReference type="PROSITE" id="PS52039">
    <property type="entry name" value="TOPO_IA_2"/>
    <property type="match status" value="1"/>
</dbReference>
<dbReference type="Gene3D" id="1.10.460.10">
    <property type="entry name" value="Topoisomerase I, domain 2"/>
    <property type="match status" value="1"/>
</dbReference>
<dbReference type="Pfam" id="PF00098">
    <property type="entry name" value="zf-CCHC"/>
    <property type="match status" value="1"/>
</dbReference>
<dbReference type="InterPro" id="IPR000380">
    <property type="entry name" value="Topo_IA"/>
</dbReference>
<feature type="domain" description="GRF-type" evidence="16">
    <location>
        <begin position="707"/>
        <end position="749"/>
    </location>
</feature>
<evidence type="ECO:0000256" key="6">
    <source>
        <dbReference type="ARBA" id="ARBA00022771"/>
    </source>
</evidence>
<dbReference type="GO" id="GO:0005634">
    <property type="term" value="C:nucleus"/>
    <property type="evidence" value="ECO:0007669"/>
    <property type="project" value="TreeGrafter"/>
</dbReference>
<evidence type="ECO:0000256" key="4">
    <source>
        <dbReference type="ARBA" id="ARBA00022664"/>
    </source>
</evidence>
<dbReference type="SUPFAM" id="SSF57756">
    <property type="entry name" value="Retrovirus zinc finger-like domains"/>
    <property type="match status" value="1"/>
</dbReference>
<dbReference type="GO" id="GO:0006265">
    <property type="term" value="P:DNA topological change"/>
    <property type="evidence" value="ECO:0007669"/>
    <property type="project" value="InterPro"/>
</dbReference>
<dbReference type="EMBL" id="SPRX01000005">
    <property type="protein sequence ID" value="TIC68996.1"/>
    <property type="molecule type" value="Genomic_DNA"/>
</dbReference>
<proteinExistence type="inferred from homology"/>
<feature type="compositionally biased region" description="Polar residues" evidence="13">
    <location>
        <begin position="674"/>
        <end position="688"/>
    </location>
</feature>
<dbReference type="Proteomes" id="UP000305647">
    <property type="component" value="Unassembled WGS sequence"/>
</dbReference>
<dbReference type="InterPro" id="IPR003602">
    <property type="entry name" value="Topo_IA_DNA-bd_dom"/>
</dbReference>
<dbReference type="InterPro" id="IPR010666">
    <property type="entry name" value="Znf_GRF"/>
</dbReference>
<comment type="similarity">
    <text evidence="2 12">Belongs to the type IA topoisomerase family.</text>
</comment>
<evidence type="ECO:0000256" key="9">
    <source>
        <dbReference type="ARBA" id="ARBA00023125"/>
    </source>
</evidence>
<feature type="compositionally biased region" description="Basic residues" evidence="13">
    <location>
        <begin position="853"/>
        <end position="871"/>
    </location>
</feature>
<dbReference type="PROSITE" id="PS50880">
    <property type="entry name" value="TOPRIM"/>
    <property type="match status" value="1"/>
</dbReference>
<dbReference type="GO" id="GO:0031422">
    <property type="term" value="C:RecQ family helicase-topoisomerase III complex"/>
    <property type="evidence" value="ECO:0007669"/>
    <property type="project" value="TreeGrafter"/>
</dbReference>
<evidence type="ECO:0000256" key="8">
    <source>
        <dbReference type="ARBA" id="ARBA00023029"/>
    </source>
</evidence>
<dbReference type="Proteomes" id="UP000310708">
    <property type="component" value="Unassembled WGS sequence"/>
</dbReference>
<evidence type="ECO:0000256" key="3">
    <source>
        <dbReference type="ARBA" id="ARBA00012891"/>
    </source>
</evidence>
<evidence type="ECO:0000259" key="14">
    <source>
        <dbReference type="PROSITE" id="PS50158"/>
    </source>
</evidence>
<dbReference type="InterPro" id="IPR006171">
    <property type="entry name" value="TOPRIM_dom"/>
</dbReference>
<dbReference type="GO" id="GO:0006281">
    <property type="term" value="P:DNA repair"/>
    <property type="evidence" value="ECO:0007669"/>
    <property type="project" value="TreeGrafter"/>
</dbReference>
<dbReference type="GO" id="GO:0006397">
    <property type="term" value="P:mRNA processing"/>
    <property type="evidence" value="ECO:0007669"/>
    <property type="project" value="UniProtKB-KW"/>
</dbReference>
<sequence>MAIKYLCVAEKPSISKSITQILSSGSYNSRNTSSKFIKNYDFNYKMTGYNGRQVSFTVTAVAGHLTASDFGKDYRKWHSCDPLQLFDGRVEVSTAGNMSAIEQNLKNEARSSSHLMIWTDCDREGEHIGAEIMSICRKANPRIEVSRAKFSAIIPNQIHNAARHPVELDMKQVRAVEARIELDLRIGAAFTRLMTMNLSKQIAELDGKMISYGPCQFPTLGFVVDQYQRIKDFISEAFWYIFVSIIHKDDDGKDSNVVFHWQRDRLFDPDLSFILYEQCAINPSARVTKVETKPHTKYKPYPLTTVELQKSGSRLLKLSPKEVLDIAEKLYQKGFLSYPRTETDQYDPSFDFHSLIDKQANDGVWGSYARSLTDGGFDKPREGKKNDKAHPPIHPTAHASGLTGNDKRVYEYITRRFLASCSRDAKGKNTNAEVEIAGEIFKASGSVLLEKNYLNVFPYDKWSSHTIPNFTVGQVFTPSVCELREGKTTPPNLLTEADLVSLMDKHGIGTDATIAEHIHKIIDREYVMEHKQGNTKYLVPSTLGVALVEGYNKMNLEKSVSKPQLRRENEERMNRIGEGLVEKTDVLIESIDQYKDIYIRSARQFQVLVESVKHYLQNPDAFDDNVVNAQGNNDEDDYDDGFGGGGNGGGGNDSDDHDGGPPTTRRRGRPPGSKNKTTRNSTANSNYQMTVFEPSKTNTPKEGQVRCKCDLSAKRFVTQQGANKGRAFWKCPNTSKSAQCNFWSWEDSLNVGNANTHQNQDDDYNLINDDELIADDDGEIPYCDMCGMNGHWPASCKNPQRAPPRESSRGATRATSRKATSNSSTSTKNGDTCYKCNKKGHWASNCPNPAKAPAKRKTYTRKSTQKRQKRS</sequence>
<dbReference type="AlphaFoldDB" id="A0A4T0M8J8"/>
<evidence type="ECO:0000313" key="20">
    <source>
        <dbReference type="Proteomes" id="UP000305647"/>
    </source>
</evidence>
<dbReference type="CDD" id="cd03362">
    <property type="entry name" value="TOPRIM_TopoIA_TopoIII"/>
    <property type="match status" value="1"/>
</dbReference>
<evidence type="ECO:0000313" key="19">
    <source>
        <dbReference type="EMBL" id="TIC68996.1"/>
    </source>
</evidence>
<dbReference type="EMBL" id="SPRO01000002">
    <property type="protein sequence ID" value="TIC34249.1"/>
    <property type="molecule type" value="Genomic_DNA"/>
</dbReference>
<evidence type="ECO:0000256" key="7">
    <source>
        <dbReference type="ARBA" id="ARBA00022833"/>
    </source>
</evidence>
<evidence type="ECO:0000256" key="11">
    <source>
        <dbReference type="PROSITE-ProRule" id="PRU00047"/>
    </source>
</evidence>
<feature type="region of interest" description="Disordered" evidence="13">
    <location>
        <begin position="796"/>
        <end position="871"/>
    </location>
</feature>
<feature type="compositionally biased region" description="Low complexity" evidence="13">
    <location>
        <begin position="809"/>
        <end position="830"/>
    </location>
</feature>
<keyword evidence="6 11" id="KW-0863">Zinc-finger</keyword>
<keyword evidence="8 12" id="KW-0799">Topoisomerase</keyword>
<evidence type="ECO:0000256" key="1">
    <source>
        <dbReference type="ARBA" id="ARBA00000213"/>
    </source>
</evidence>
<keyword evidence="9 12" id="KW-0238">DNA-binding</keyword>
<keyword evidence="4" id="KW-0507">mRNA processing</keyword>
<dbReference type="InterPro" id="IPR013825">
    <property type="entry name" value="Topo_IA_cen_sub2"/>
</dbReference>